<dbReference type="GO" id="GO:0005524">
    <property type="term" value="F:ATP binding"/>
    <property type="evidence" value="ECO:0007669"/>
    <property type="project" value="UniProtKB-KW"/>
</dbReference>
<proteinExistence type="predicted"/>
<dbReference type="Gene3D" id="3.30.450.20">
    <property type="entry name" value="PAS domain"/>
    <property type="match status" value="1"/>
</dbReference>
<feature type="domain" description="Histidine kinase" evidence="8">
    <location>
        <begin position="155"/>
        <end position="351"/>
    </location>
</feature>
<dbReference type="EC" id="2.7.13.3" evidence="2"/>
<evidence type="ECO:0000256" key="2">
    <source>
        <dbReference type="ARBA" id="ARBA00012438"/>
    </source>
</evidence>
<dbReference type="InterPro" id="IPR000014">
    <property type="entry name" value="PAS"/>
</dbReference>
<evidence type="ECO:0000256" key="5">
    <source>
        <dbReference type="ARBA" id="ARBA00022741"/>
    </source>
</evidence>
<dbReference type="InterPro" id="IPR035965">
    <property type="entry name" value="PAS-like_dom_sf"/>
</dbReference>
<sequence length="358" mass="39646">MRQYEAPEDAQTLAMAIVETIPEPFVVLDDALCLIAANDAFYKIFDIDPARSLGIMLYDLDERQWDIPVLRGFLELAVPQHRAIADFEFERDVPPLGRRIMLLSARTVRYEGSDRSNTLLAFRDVTEARKAEAEKQALLEHTEKLLEQQRVLFQEMQHRVANSLQIIASILMLKARAVTSEETRHHLEDAHQRVMSVAAVQNYLHLTDGIDQIEVAAYLRKLCEGLAKSMVLDSNPVTIDVTADRSSIPSANAVSLGLIVTELVINAIKYAFPSPRLDARILVSYEVQDTDWKLVVSDNGRGKIETNAPPEPGSGLGSLIIKALAQQLDAQVALTSTDAGTSVAITRATFTSRMPNAA</sequence>
<name>A0A9W6J0A9_9HYPH</name>
<dbReference type="InterPro" id="IPR003594">
    <property type="entry name" value="HATPase_dom"/>
</dbReference>
<dbReference type="Proteomes" id="UP001143372">
    <property type="component" value="Unassembled WGS sequence"/>
</dbReference>
<dbReference type="Gene3D" id="3.30.565.10">
    <property type="entry name" value="Histidine kinase-like ATPase, C-terminal domain"/>
    <property type="match status" value="1"/>
</dbReference>
<dbReference type="AlphaFoldDB" id="A0A9W6J0A9"/>
<evidence type="ECO:0000256" key="6">
    <source>
        <dbReference type="ARBA" id="ARBA00022777"/>
    </source>
</evidence>
<dbReference type="SMART" id="SM00387">
    <property type="entry name" value="HATPase_c"/>
    <property type="match status" value="1"/>
</dbReference>
<dbReference type="GO" id="GO:0004673">
    <property type="term" value="F:protein histidine kinase activity"/>
    <property type="evidence" value="ECO:0007669"/>
    <property type="project" value="UniProtKB-EC"/>
</dbReference>
<dbReference type="InterPro" id="IPR005467">
    <property type="entry name" value="His_kinase_dom"/>
</dbReference>
<dbReference type="SUPFAM" id="SSF55785">
    <property type="entry name" value="PYP-like sensor domain (PAS domain)"/>
    <property type="match status" value="1"/>
</dbReference>
<dbReference type="InterPro" id="IPR013656">
    <property type="entry name" value="PAS_4"/>
</dbReference>
<organism evidence="9 10">
    <name type="scientific">Hansschlegelia plantiphila</name>
    <dbReference type="NCBI Taxonomy" id="374655"/>
    <lineage>
        <taxon>Bacteria</taxon>
        <taxon>Pseudomonadati</taxon>
        <taxon>Pseudomonadota</taxon>
        <taxon>Alphaproteobacteria</taxon>
        <taxon>Hyphomicrobiales</taxon>
        <taxon>Methylopilaceae</taxon>
        <taxon>Hansschlegelia</taxon>
    </lineage>
</organism>
<evidence type="ECO:0000259" key="8">
    <source>
        <dbReference type="PROSITE" id="PS50109"/>
    </source>
</evidence>
<keyword evidence="3" id="KW-0597">Phosphoprotein</keyword>
<comment type="catalytic activity">
    <reaction evidence="1">
        <text>ATP + protein L-histidine = ADP + protein N-phospho-L-histidine.</text>
        <dbReference type="EC" id="2.7.13.3"/>
    </reaction>
</comment>
<gene>
    <name evidence="9" type="ORF">GCM10008179_06960</name>
</gene>
<protein>
    <recommendedName>
        <fullName evidence="2">histidine kinase</fullName>
        <ecNumber evidence="2">2.7.13.3</ecNumber>
    </recommendedName>
</protein>
<accession>A0A9W6J0A9</accession>
<dbReference type="PANTHER" id="PTHR41523">
    <property type="entry name" value="TWO-COMPONENT SYSTEM SENSOR PROTEIN"/>
    <property type="match status" value="1"/>
</dbReference>
<dbReference type="PANTHER" id="PTHR41523:SF8">
    <property type="entry name" value="ETHYLENE RESPONSE SENSOR PROTEIN"/>
    <property type="match status" value="1"/>
</dbReference>
<evidence type="ECO:0000256" key="4">
    <source>
        <dbReference type="ARBA" id="ARBA00022679"/>
    </source>
</evidence>
<keyword evidence="10" id="KW-1185">Reference proteome</keyword>
<keyword evidence="7" id="KW-0067">ATP-binding</keyword>
<dbReference type="InterPro" id="IPR036890">
    <property type="entry name" value="HATPase_C_sf"/>
</dbReference>
<evidence type="ECO:0000313" key="10">
    <source>
        <dbReference type="Proteomes" id="UP001143372"/>
    </source>
</evidence>
<evidence type="ECO:0000313" key="9">
    <source>
        <dbReference type="EMBL" id="GLK67058.1"/>
    </source>
</evidence>
<dbReference type="InterPro" id="IPR011495">
    <property type="entry name" value="Sig_transdc_His_kin_sub2_dim/P"/>
</dbReference>
<dbReference type="EMBL" id="BSFI01000004">
    <property type="protein sequence ID" value="GLK67058.1"/>
    <property type="molecule type" value="Genomic_DNA"/>
</dbReference>
<comment type="caution">
    <text evidence="9">The sequence shown here is derived from an EMBL/GenBank/DDBJ whole genome shotgun (WGS) entry which is preliminary data.</text>
</comment>
<evidence type="ECO:0000256" key="3">
    <source>
        <dbReference type="ARBA" id="ARBA00022553"/>
    </source>
</evidence>
<dbReference type="CDD" id="cd00130">
    <property type="entry name" value="PAS"/>
    <property type="match status" value="1"/>
</dbReference>
<keyword evidence="4" id="KW-0808">Transferase</keyword>
<dbReference type="Pfam" id="PF07568">
    <property type="entry name" value="HisKA_2"/>
    <property type="match status" value="1"/>
</dbReference>
<dbReference type="SUPFAM" id="SSF55874">
    <property type="entry name" value="ATPase domain of HSP90 chaperone/DNA topoisomerase II/histidine kinase"/>
    <property type="match status" value="1"/>
</dbReference>
<dbReference type="Pfam" id="PF13581">
    <property type="entry name" value="HATPase_c_2"/>
    <property type="match status" value="1"/>
</dbReference>
<dbReference type="PROSITE" id="PS50109">
    <property type="entry name" value="HIS_KIN"/>
    <property type="match status" value="1"/>
</dbReference>
<dbReference type="Pfam" id="PF08448">
    <property type="entry name" value="PAS_4"/>
    <property type="match status" value="1"/>
</dbReference>
<reference evidence="9" key="1">
    <citation type="journal article" date="2014" name="Int. J. Syst. Evol. Microbiol.">
        <title>Complete genome sequence of Corynebacterium casei LMG S-19264T (=DSM 44701T), isolated from a smear-ripened cheese.</title>
        <authorList>
            <consortium name="US DOE Joint Genome Institute (JGI-PGF)"/>
            <person name="Walter F."/>
            <person name="Albersmeier A."/>
            <person name="Kalinowski J."/>
            <person name="Ruckert C."/>
        </authorList>
    </citation>
    <scope>NUCLEOTIDE SEQUENCE</scope>
    <source>
        <strain evidence="9">VKM B-2347</strain>
    </source>
</reference>
<reference evidence="9" key="2">
    <citation type="submission" date="2023-01" db="EMBL/GenBank/DDBJ databases">
        <authorList>
            <person name="Sun Q."/>
            <person name="Evtushenko L."/>
        </authorList>
    </citation>
    <scope>NUCLEOTIDE SEQUENCE</scope>
    <source>
        <strain evidence="9">VKM B-2347</strain>
    </source>
</reference>
<keyword evidence="5" id="KW-0547">Nucleotide-binding</keyword>
<keyword evidence="6 9" id="KW-0418">Kinase</keyword>
<evidence type="ECO:0000256" key="7">
    <source>
        <dbReference type="ARBA" id="ARBA00022840"/>
    </source>
</evidence>
<evidence type="ECO:0000256" key="1">
    <source>
        <dbReference type="ARBA" id="ARBA00000085"/>
    </source>
</evidence>